<keyword evidence="9" id="KW-1185">Reference proteome</keyword>
<accession>A0A1H7WLH1</accession>
<dbReference type="Pfam" id="PF07681">
    <property type="entry name" value="DoxX"/>
    <property type="match status" value="1"/>
</dbReference>
<name>A0A1H7WLH1_OLID1</name>
<proteinExistence type="inferred from homology"/>
<evidence type="ECO:0000256" key="3">
    <source>
        <dbReference type="ARBA" id="ARBA00022475"/>
    </source>
</evidence>
<evidence type="ECO:0000256" key="5">
    <source>
        <dbReference type="ARBA" id="ARBA00022989"/>
    </source>
</evidence>
<dbReference type="RefSeq" id="WP_162276653.1">
    <property type="nucleotide sequence ID" value="NZ_FOAF01000009.1"/>
</dbReference>
<sequence length="140" mass="15564">MKIKNILVAQTTNKEVALLLFRIFVAFSIMRTHGIPKLMAFKETEAHIPDPLGFGTTFSAYYAVFANVFCAILVAFGFATRLAALLIISLTLSGLLLIHFNDPAKVQDVPLIYSIVFGFIAYVGAGKYSLDNKIFNRQFH</sequence>
<keyword evidence="5 7" id="KW-1133">Transmembrane helix</keyword>
<dbReference type="GO" id="GO:0005886">
    <property type="term" value="C:plasma membrane"/>
    <property type="evidence" value="ECO:0007669"/>
    <property type="project" value="UniProtKB-SubCell"/>
</dbReference>
<protein>
    <submittedName>
        <fullName evidence="8">Putative oxidoreductase</fullName>
    </submittedName>
</protein>
<keyword evidence="4 7" id="KW-0812">Transmembrane</keyword>
<dbReference type="InterPro" id="IPR032808">
    <property type="entry name" value="DoxX"/>
</dbReference>
<feature type="transmembrane region" description="Helical" evidence="7">
    <location>
        <begin position="112"/>
        <end position="130"/>
    </location>
</feature>
<evidence type="ECO:0000313" key="8">
    <source>
        <dbReference type="EMBL" id="SEM22492.1"/>
    </source>
</evidence>
<comment type="subcellular location">
    <subcellularLocation>
        <location evidence="1">Cell membrane</location>
        <topology evidence="1">Multi-pass membrane protein</topology>
    </subcellularLocation>
</comment>
<feature type="transmembrane region" description="Helical" evidence="7">
    <location>
        <begin position="83"/>
        <end position="100"/>
    </location>
</feature>
<dbReference type="EMBL" id="FOAF01000009">
    <property type="protein sequence ID" value="SEM22492.1"/>
    <property type="molecule type" value="Genomic_DNA"/>
</dbReference>
<dbReference type="AlphaFoldDB" id="A0A1H7WLH1"/>
<dbReference type="PANTHER" id="PTHR33452">
    <property type="entry name" value="OXIDOREDUCTASE CATD-RELATED"/>
    <property type="match status" value="1"/>
</dbReference>
<evidence type="ECO:0000256" key="7">
    <source>
        <dbReference type="SAM" id="Phobius"/>
    </source>
</evidence>
<evidence type="ECO:0000256" key="6">
    <source>
        <dbReference type="ARBA" id="ARBA00023136"/>
    </source>
</evidence>
<comment type="similarity">
    <text evidence="2">Belongs to the DoxX family.</text>
</comment>
<evidence type="ECO:0000256" key="4">
    <source>
        <dbReference type="ARBA" id="ARBA00022692"/>
    </source>
</evidence>
<evidence type="ECO:0000313" key="9">
    <source>
        <dbReference type="Proteomes" id="UP000199421"/>
    </source>
</evidence>
<keyword evidence="6 7" id="KW-0472">Membrane</keyword>
<organism evidence="8 9">
    <name type="scientific">Olivibacter domesticus</name>
    <name type="common">Pseudosphingobacterium domesticum</name>
    <dbReference type="NCBI Taxonomy" id="407022"/>
    <lineage>
        <taxon>Bacteria</taxon>
        <taxon>Pseudomonadati</taxon>
        <taxon>Bacteroidota</taxon>
        <taxon>Sphingobacteriia</taxon>
        <taxon>Sphingobacteriales</taxon>
        <taxon>Sphingobacteriaceae</taxon>
        <taxon>Olivibacter</taxon>
    </lineage>
</organism>
<keyword evidence="3" id="KW-1003">Cell membrane</keyword>
<evidence type="ECO:0000256" key="2">
    <source>
        <dbReference type="ARBA" id="ARBA00006679"/>
    </source>
</evidence>
<dbReference type="Proteomes" id="UP000199421">
    <property type="component" value="Unassembled WGS sequence"/>
</dbReference>
<gene>
    <name evidence="8" type="ORF">SAMN05661044_04565</name>
</gene>
<feature type="transmembrane region" description="Helical" evidence="7">
    <location>
        <begin position="58"/>
        <end position="76"/>
    </location>
</feature>
<dbReference type="PANTHER" id="PTHR33452:SF1">
    <property type="entry name" value="INNER MEMBRANE PROTEIN YPHA-RELATED"/>
    <property type="match status" value="1"/>
</dbReference>
<reference evidence="9" key="1">
    <citation type="submission" date="2016-10" db="EMBL/GenBank/DDBJ databases">
        <authorList>
            <person name="Varghese N."/>
            <person name="Submissions S."/>
        </authorList>
    </citation>
    <scope>NUCLEOTIDE SEQUENCE [LARGE SCALE GENOMIC DNA]</scope>
    <source>
        <strain evidence="9">DSM 18733</strain>
    </source>
</reference>
<dbReference type="STRING" id="407022.SAMN05661044_04565"/>
<dbReference type="InterPro" id="IPR051907">
    <property type="entry name" value="DoxX-like_oxidoreductase"/>
</dbReference>
<evidence type="ECO:0000256" key="1">
    <source>
        <dbReference type="ARBA" id="ARBA00004651"/>
    </source>
</evidence>